<feature type="transmembrane region" description="Helical" evidence="6">
    <location>
        <begin position="110"/>
        <end position="133"/>
    </location>
</feature>
<dbReference type="EMBL" id="LR134510">
    <property type="protein sequence ID" value="VEJ10106.1"/>
    <property type="molecule type" value="Genomic_DNA"/>
</dbReference>
<comment type="subcellular location">
    <subcellularLocation>
        <location evidence="1">Cell membrane</location>
        <topology evidence="1">Multi-pass membrane protein</topology>
    </subcellularLocation>
</comment>
<keyword evidence="5 6" id="KW-0472">Membrane</keyword>
<dbReference type="RefSeq" id="WP_126600562.1">
    <property type="nucleotide sequence ID" value="NZ_LR134510.1"/>
</dbReference>
<dbReference type="OrthoDB" id="385012at2"/>
<dbReference type="Pfam" id="PF03788">
    <property type="entry name" value="LrgA"/>
    <property type="match status" value="1"/>
</dbReference>
<evidence type="ECO:0000256" key="1">
    <source>
        <dbReference type="ARBA" id="ARBA00004651"/>
    </source>
</evidence>
<dbReference type="PANTHER" id="PTHR33931:SF2">
    <property type="entry name" value="HOLIN-LIKE PROTEIN CIDA"/>
    <property type="match status" value="1"/>
</dbReference>
<organism evidence="7 8">
    <name type="scientific">Actinobacillus delphinicola</name>
    <dbReference type="NCBI Taxonomy" id="51161"/>
    <lineage>
        <taxon>Bacteria</taxon>
        <taxon>Pseudomonadati</taxon>
        <taxon>Pseudomonadota</taxon>
        <taxon>Gammaproteobacteria</taxon>
        <taxon>Pasteurellales</taxon>
        <taxon>Pasteurellaceae</taxon>
        <taxon>Actinobacillus</taxon>
    </lineage>
</organism>
<keyword evidence="2" id="KW-1003">Cell membrane</keyword>
<feature type="transmembrane region" description="Helical" evidence="6">
    <location>
        <begin position="20"/>
        <end position="41"/>
    </location>
</feature>
<dbReference type="PANTHER" id="PTHR33931">
    <property type="entry name" value="HOLIN-LIKE PROTEIN CIDA-RELATED"/>
    <property type="match status" value="1"/>
</dbReference>
<dbReference type="Proteomes" id="UP000279799">
    <property type="component" value="Chromosome"/>
</dbReference>
<keyword evidence="8" id="KW-1185">Reference proteome</keyword>
<feature type="transmembrane region" description="Helical" evidence="6">
    <location>
        <begin position="47"/>
        <end position="70"/>
    </location>
</feature>
<name>A0A448TVY6_9PAST</name>
<accession>A0A448TVY6</accession>
<protein>
    <submittedName>
        <fullName evidence="7">Putative effector of murein hydrolase LrgA</fullName>
    </submittedName>
</protein>
<gene>
    <name evidence="7" type="primary">lrgA1</name>
    <name evidence="7" type="ORF">NCTC12871_01614</name>
</gene>
<dbReference type="GO" id="GO:0016787">
    <property type="term" value="F:hydrolase activity"/>
    <property type="evidence" value="ECO:0007669"/>
    <property type="project" value="UniProtKB-KW"/>
</dbReference>
<dbReference type="InterPro" id="IPR005538">
    <property type="entry name" value="LrgA/CidA"/>
</dbReference>
<dbReference type="AlphaFoldDB" id="A0A448TVY6"/>
<proteinExistence type="predicted"/>
<evidence type="ECO:0000256" key="4">
    <source>
        <dbReference type="ARBA" id="ARBA00022989"/>
    </source>
</evidence>
<keyword evidence="4 6" id="KW-1133">Transmembrane helix</keyword>
<feature type="transmembrane region" description="Helical" evidence="6">
    <location>
        <begin position="82"/>
        <end position="104"/>
    </location>
</feature>
<dbReference type="GO" id="GO:0005886">
    <property type="term" value="C:plasma membrane"/>
    <property type="evidence" value="ECO:0007669"/>
    <property type="project" value="UniProtKB-SubCell"/>
</dbReference>
<evidence type="ECO:0000256" key="6">
    <source>
        <dbReference type="SAM" id="Phobius"/>
    </source>
</evidence>
<reference evidence="7 8" key="1">
    <citation type="submission" date="2018-12" db="EMBL/GenBank/DDBJ databases">
        <authorList>
            <consortium name="Pathogen Informatics"/>
        </authorList>
    </citation>
    <scope>NUCLEOTIDE SEQUENCE [LARGE SCALE GENOMIC DNA]</scope>
    <source>
        <strain evidence="7 8">NCTC12871</strain>
    </source>
</reference>
<evidence type="ECO:0000313" key="7">
    <source>
        <dbReference type="EMBL" id="VEJ10106.1"/>
    </source>
</evidence>
<keyword evidence="3 6" id="KW-0812">Transmembrane</keyword>
<dbReference type="KEGG" id="adp:NCTC12871_01614"/>
<evidence type="ECO:0000256" key="3">
    <source>
        <dbReference type="ARBA" id="ARBA00022692"/>
    </source>
</evidence>
<keyword evidence="7" id="KW-0378">Hydrolase</keyword>
<evidence type="ECO:0000313" key="8">
    <source>
        <dbReference type="Proteomes" id="UP000279799"/>
    </source>
</evidence>
<sequence>MLITKSKYKRARIRIKLQRLAFMETKLVLQLVLIVGIYYLGVGLSHFMPVIPGNILGMVLLLIFLLSGALKSKYIHEACSFLLKYMAIFFLPAAVALMSCTTLLKGAYLKFAFVCIVTTILVFIATVTTVAIVSRLIARKQSRV</sequence>
<evidence type="ECO:0000256" key="5">
    <source>
        <dbReference type="ARBA" id="ARBA00023136"/>
    </source>
</evidence>
<evidence type="ECO:0000256" key="2">
    <source>
        <dbReference type="ARBA" id="ARBA00022475"/>
    </source>
</evidence>